<feature type="compositionally biased region" description="Gly residues" evidence="8">
    <location>
        <begin position="1035"/>
        <end position="1060"/>
    </location>
</feature>
<dbReference type="Gene3D" id="2.60.120.10">
    <property type="entry name" value="Jelly Rolls"/>
    <property type="match status" value="2"/>
</dbReference>
<feature type="region of interest" description="Disordered" evidence="8">
    <location>
        <begin position="1167"/>
        <end position="1192"/>
    </location>
</feature>
<dbReference type="PROSITE" id="PS50042">
    <property type="entry name" value="CNMP_BINDING_3"/>
    <property type="match status" value="2"/>
</dbReference>
<feature type="region of interest" description="Disordered" evidence="8">
    <location>
        <begin position="1212"/>
        <end position="1247"/>
    </location>
</feature>
<evidence type="ECO:0000256" key="2">
    <source>
        <dbReference type="ARBA" id="ARBA00022448"/>
    </source>
</evidence>
<accession>A0A835XL82</accession>
<evidence type="ECO:0000256" key="6">
    <source>
        <dbReference type="ARBA" id="ARBA00023136"/>
    </source>
</evidence>
<gene>
    <name evidence="11" type="ORF">HYH03_015218</name>
</gene>
<dbReference type="CDD" id="cd00038">
    <property type="entry name" value="CAP_ED"/>
    <property type="match status" value="2"/>
</dbReference>
<evidence type="ECO:0000256" key="7">
    <source>
        <dbReference type="ARBA" id="ARBA00023303"/>
    </source>
</evidence>
<dbReference type="AlphaFoldDB" id="A0A835XL82"/>
<keyword evidence="6 9" id="KW-0472">Membrane</keyword>
<feature type="compositionally biased region" description="Low complexity" evidence="8">
    <location>
        <begin position="1025"/>
        <end position="1034"/>
    </location>
</feature>
<feature type="compositionally biased region" description="Low complexity" evidence="8">
    <location>
        <begin position="796"/>
        <end position="821"/>
    </location>
</feature>
<feature type="transmembrane region" description="Helical" evidence="9">
    <location>
        <begin position="239"/>
        <end position="256"/>
    </location>
</feature>
<keyword evidence="7" id="KW-0407">Ion channel</keyword>
<dbReference type="EMBL" id="JAEHOE010000117">
    <property type="protein sequence ID" value="KAG2486123.1"/>
    <property type="molecule type" value="Genomic_DNA"/>
</dbReference>
<protein>
    <recommendedName>
        <fullName evidence="10">Cyclic nucleotide-binding domain-containing protein</fullName>
    </recommendedName>
</protein>
<dbReference type="Pfam" id="PF00027">
    <property type="entry name" value="cNMP_binding"/>
    <property type="match status" value="1"/>
</dbReference>
<evidence type="ECO:0000256" key="1">
    <source>
        <dbReference type="ARBA" id="ARBA00004141"/>
    </source>
</evidence>
<dbReference type="PANTHER" id="PTHR47823">
    <property type="entry name" value="ION_TRANS DOMAIN-CONTAINING PROTEIN"/>
    <property type="match status" value="1"/>
</dbReference>
<feature type="transmembrane region" description="Helical" evidence="9">
    <location>
        <begin position="205"/>
        <end position="227"/>
    </location>
</feature>
<feature type="compositionally biased region" description="Gly residues" evidence="8">
    <location>
        <begin position="1170"/>
        <end position="1191"/>
    </location>
</feature>
<comment type="caution">
    <text evidence="11">The sequence shown here is derived from an EMBL/GenBank/DDBJ whole genome shotgun (WGS) entry which is preliminary data.</text>
</comment>
<evidence type="ECO:0000256" key="3">
    <source>
        <dbReference type="ARBA" id="ARBA00022692"/>
    </source>
</evidence>
<dbReference type="SUPFAM" id="SSF51206">
    <property type="entry name" value="cAMP-binding domain-like"/>
    <property type="match status" value="1"/>
</dbReference>
<dbReference type="PRINTS" id="PR01463">
    <property type="entry name" value="EAGCHANLFMLY"/>
</dbReference>
<dbReference type="InterPro" id="IPR000595">
    <property type="entry name" value="cNMP-bd_dom"/>
</dbReference>
<evidence type="ECO:0000313" key="11">
    <source>
        <dbReference type="EMBL" id="KAG2486123.1"/>
    </source>
</evidence>
<keyword evidence="3 9" id="KW-0812">Transmembrane</keyword>
<feature type="domain" description="Cyclic nucleotide-binding" evidence="10">
    <location>
        <begin position="1085"/>
        <end position="1125"/>
    </location>
</feature>
<feature type="compositionally biased region" description="Low complexity" evidence="8">
    <location>
        <begin position="957"/>
        <end position="988"/>
    </location>
</feature>
<dbReference type="PANTHER" id="PTHR47823:SF9">
    <property type="entry name" value="CHROMOSOME UNDETERMINED SCAFFOLD_10, WHOLE GENOME SHOTGUN SEQUENCE"/>
    <property type="match status" value="1"/>
</dbReference>
<keyword evidence="4 9" id="KW-1133">Transmembrane helix</keyword>
<feature type="compositionally biased region" description="Gly residues" evidence="8">
    <location>
        <begin position="1212"/>
        <end position="1234"/>
    </location>
</feature>
<name>A0A835XL82_9CHLO</name>
<dbReference type="Pfam" id="PF00520">
    <property type="entry name" value="Ion_trans"/>
    <property type="match status" value="1"/>
</dbReference>
<dbReference type="InterPro" id="IPR018490">
    <property type="entry name" value="cNMP-bd_dom_sf"/>
</dbReference>
<organism evidence="11 12">
    <name type="scientific">Edaphochlamys debaryana</name>
    <dbReference type="NCBI Taxonomy" id="47281"/>
    <lineage>
        <taxon>Eukaryota</taxon>
        <taxon>Viridiplantae</taxon>
        <taxon>Chlorophyta</taxon>
        <taxon>core chlorophytes</taxon>
        <taxon>Chlorophyceae</taxon>
        <taxon>CS clade</taxon>
        <taxon>Chlamydomonadales</taxon>
        <taxon>Chlamydomonadales incertae sedis</taxon>
        <taxon>Edaphochlamys</taxon>
    </lineage>
</organism>
<keyword evidence="2" id="KW-0813">Transport</keyword>
<dbReference type="GO" id="GO:0005249">
    <property type="term" value="F:voltage-gated potassium channel activity"/>
    <property type="evidence" value="ECO:0007669"/>
    <property type="project" value="InterPro"/>
</dbReference>
<comment type="subcellular location">
    <subcellularLocation>
        <location evidence="1">Membrane</location>
        <topology evidence="1">Multi-pass membrane protein</topology>
    </subcellularLocation>
</comment>
<dbReference type="InterPro" id="IPR014710">
    <property type="entry name" value="RmlC-like_jellyroll"/>
</dbReference>
<sequence length="1247" mass="128391">MTHHHSDSASDAWWRPAEQYAVSAEPTARFRVHPDSAKFPSATAPQPTPRSGAPDVAGNSLLPSHHRQRPRRPTPRAASKRGGRRPEVDVPERRPGLVLARPLGEQFELHHGDGGPDSSDDEDDLASLLAAQSALCCLRWRLWDRFVAAWVRWWTEPRVHGEDDHEAAAVSAAWVPHVGYGQGLRKVAWTTAWAVIHPDSIVRAWWDSAIHLLLLYVAIALPFVLGFDQSYTKTSPMGIVDFVVNAFFIVDIYLNFRTGVLVTSLDGVGAGVRTTYSINRRTIAINYLSGWFALDLLAALPWGVMTESLGAFMALAKLPRLLKLFRLLRLVRLLRLGPAMQKSRLLRNMATAQGITVARVLIYAMFTILILHLSACAWFFAAVLSSPTLENTWVSNVNLEDADLVTKYITSLYFVVITYTTIGYGDIVPVTTGERVLTCIGMLFGVVTLSYIVSTANSIMGTANKYEMAKAELDDAVDEFLTTQPMPSSLSARVKAYYGFVAQKQFNSDLDRDVLAPLPTELRREVVRDVYTPLLRRLPLLAACERLHSGLVLELAAALKLELYSCGDCVVMEGDWDTDMYFVSDGRLAVRQFHQTSAPTAAQKGALGPLTGAYQVAAQENAAGGGGGGGGGGGRAALSKLKAGASTAAQAIAAAATTAAAAGARAAATAAAAVGVGDAVASPPPPPASCVTGLSAANVSSEVPGAAERPAAAAPPAAAYDTPAATAAAAVHVDWRRLQVPSVPGDSWLAIYAGLLVLPDDKPVQGPHTLPAASAAAAAAAAAAAPAAWEQLAARRAAAEAEASESSSAAAAPPHGGAHALPLPPPAPAPLPPLAAPSVAHVPGGHLPKGPKLEPRVRSGGSAHSGGPPVAPTNSVLFTAAAGGGGGIGIGSGSGGGGGGELRTASKGKIYPFSGGAKTAAVAPAPGPAAVAPPDLAPSAFAGQAACLEECPPSPRPSLDGSSSSSGRGDSVSGAAIGPPSRAGSAAGSGPGPDPFAHPTASFAQRMTAEAVAQRLAAEEESSRRAQQAAADRGAAGGGGWGGGGGGFGAGAWHGEGEGQAKGAVRQTRVKWRMTYDPNVPSRRLRTIKTGQYFGEYGCLTGCPRTASVVASRMSEAYRLARSDLAAAMSQWPALRIAWAVCEDYGANERSRMRAFLKGGKAPPAAALTAGGGTGGDGGGLEGPSGGGGAEGLSSQARYRAFVRAFQYQARAGGGERGGGVEAESGGGGGGGGGGERESAGGMHRER</sequence>
<dbReference type="InterPro" id="IPR003938">
    <property type="entry name" value="K_chnl_volt-dep_EAG/ELK/ERG"/>
</dbReference>
<feature type="compositionally biased region" description="Basic residues" evidence="8">
    <location>
        <begin position="64"/>
        <end position="83"/>
    </location>
</feature>
<keyword evidence="5" id="KW-0406">Ion transport</keyword>
<evidence type="ECO:0000256" key="4">
    <source>
        <dbReference type="ARBA" id="ARBA00022989"/>
    </source>
</evidence>
<feature type="transmembrane region" description="Helical" evidence="9">
    <location>
        <begin position="436"/>
        <end position="454"/>
    </location>
</feature>
<dbReference type="OrthoDB" id="540657at2759"/>
<feature type="region of interest" description="Disordered" evidence="8">
    <location>
        <begin position="25"/>
        <end position="95"/>
    </location>
</feature>
<evidence type="ECO:0000259" key="10">
    <source>
        <dbReference type="PROSITE" id="PS50042"/>
    </source>
</evidence>
<reference evidence="11" key="1">
    <citation type="journal article" date="2020" name="bioRxiv">
        <title>Comparative genomics of Chlamydomonas.</title>
        <authorList>
            <person name="Craig R.J."/>
            <person name="Hasan A.R."/>
            <person name="Ness R.W."/>
            <person name="Keightley P.D."/>
        </authorList>
    </citation>
    <scope>NUCLEOTIDE SEQUENCE</scope>
    <source>
        <strain evidence="11">CCAP 11/70</strain>
    </source>
</reference>
<proteinExistence type="predicted"/>
<evidence type="ECO:0000313" key="12">
    <source>
        <dbReference type="Proteomes" id="UP000612055"/>
    </source>
</evidence>
<dbReference type="Proteomes" id="UP000612055">
    <property type="component" value="Unassembled WGS sequence"/>
</dbReference>
<evidence type="ECO:0000256" key="9">
    <source>
        <dbReference type="SAM" id="Phobius"/>
    </source>
</evidence>
<feature type="transmembrane region" description="Helical" evidence="9">
    <location>
        <begin position="360"/>
        <end position="384"/>
    </location>
</feature>
<dbReference type="SUPFAM" id="SSF81324">
    <property type="entry name" value="Voltage-gated potassium channels"/>
    <property type="match status" value="1"/>
</dbReference>
<evidence type="ECO:0000256" key="5">
    <source>
        <dbReference type="ARBA" id="ARBA00023065"/>
    </source>
</evidence>
<dbReference type="InterPro" id="IPR005821">
    <property type="entry name" value="Ion_trans_dom"/>
</dbReference>
<feature type="domain" description="Cyclic nucleotide-binding" evidence="10">
    <location>
        <begin position="543"/>
        <end position="623"/>
    </location>
</feature>
<keyword evidence="12" id="KW-1185">Reference proteome</keyword>
<feature type="region of interest" description="Disordered" evidence="8">
    <location>
        <begin position="948"/>
        <end position="1066"/>
    </location>
</feature>
<feature type="compositionally biased region" description="Basic and acidic residues" evidence="8">
    <location>
        <begin position="1235"/>
        <end position="1247"/>
    </location>
</feature>
<feature type="region of interest" description="Disordered" evidence="8">
    <location>
        <begin position="796"/>
        <end position="874"/>
    </location>
</feature>
<evidence type="ECO:0000256" key="8">
    <source>
        <dbReference type="SAM" id="MobiDB-lite"/>
    </source>
</evidence>
<feature type="compositionally biased region" description="Pro residues" evidence="8">
    <location>
        <begin position="822"/>
        <end position="835"/>
    </location>
</feature>
<feature type="compositionally biased region" description="Basic and acidic residues" evidence="8">
    <location>
        <begin position="84"/>
        <end position="95"/>
    </location>
</feature>
<dbReference type="Gene3D" id="1.10.287.70">
    <property type="match status" value="1"/>
</dbReference>
<feature type="transmembrane region" description="Helical" evidence="9">
    <location>
        <begin position="404"/>
        <end position="424"/>
    </location>
</feature>
<dbReference type="GO" id="GO:0016020">
    <property type="term" value="C:membrane"/>
    <property type="evidence" value="ECO:0007669"/>
    <property type="project" value="UniProtKB-SubCell"/>
</dbReference>